<evidence type="ECO:0000256" key="4">
    <source>
        <dbReference type="SAM" id="Phobius"/>
    </source>
</evidence>
<evidence type="ECO:0000256" key="1">
    <source>
        <dbReference type="ARBA" id="ARBA00007257"/>
    </source>
</evidence>
<dbReference type="InterPro" id="IPR013783">
    <property type="entry name" value="Ig-like_fold"/>
</dbReference>
<name>A0A8T4C6N6_9ARCH</name>
<keyword evidence="4" id="KW-1133">Transmembrane helix</keyword>
<feature type="non-terminal residue" evidence="5">
    <location>
        <position position="925"/>
    </location>
</feature>
<keyword evidence="4" id="KW-0472">Membrane</keyword>
<keyword evidence="3" id="KW-0732">Signal</keyword>
<organism evidence="5 6">
    <name type="scientific">Candidatus Iainarchaeum sp</name>
    <dbReference type="NCBI Taxonomy" id="3101447"/>
    <lineage>
        <taxon>Archaea</taxon>
        <taxon>Candidatus Iainarchaeota</taxon>
        <taxon>Candidatus Iainarchaeia</taxon>
        <taxon>Candidatus Iainarchaeales</taxon>
        <taxon>Candidatus Iainarchaeaceae</taxon>
        <taxon>Candidatus Iainarchaeum</taxon>
    </lineage>
</organism>
<evidence type="ECO:0000256" key="3">
    <source>
        <dbReference type="ARBA" id="ARBA00022729"/>
    </source>
</evidence>
<evidence type="ECO:0000256" key="2">
    <source>
        <dbReference type="ARBA" id="ARBA00022525"/>
    </source>
</evidence>
<comment type="caution">
    <text evidence="5">The sequence shown here is derived from an EMBL/GenBank/DDBJ whole genome shotgun (WGS) entry which is preliminary data.</text>
</comment>
<feature type="transmembrane region" description="Helical" evidence="4">
    <location>
        <begin position="45"/>
        <end position="66"/>
    </location>
</feature>
<dbReference type="SUPFAM" id="SSF49478">
    <property type="entry name" value="Cna protein B-type domain"/>
    <property type="match status" value="1"/>
</dbReference>
<dbReference type="Proteomes" id="UP000774699">
    <property type="component" value="Unassembled WGS sequence"/>
</dbReference>
<dbReference type="SUPFAM" id="SSF49464">
    <property type="entry name" value="Carboxypeptidase regulatory domain-like"/>
    <property type="match status" value="1"/>
</dbReference>
<dbReference type="PANTHER" id="PTHR36108">
    <property type="entry name" value="COLOSSIN-B-RELATED"/>
    <property type="match status" value="1"/>
</dbReference>
<dbReference type="InterPro" id="IPR013784">
    <property type="entry name" value="Carb-bd-like_fold"/>
</dbReference>
<dbReference type="SUPFAM" id="SSF49452">
    <property type="entry name" value="Starch-binding domain-like"/>
    <property type="match status" value="1"/>
</dbReference>
<dbReference type="Pfam" id="PF13620">
    <property type="entry name" value="CarboxypepD_reg"/>
    <property type="match status" value="1"/>
</dbReference>
<dbReference type="InterPro" id="IPR008969">
    <property type="entry name" value="CarboxyPept-like_regulatory"/>
</dbReference>
<accession>A0A8T4C6N6</accession>
<dbReference type="Gene3D" id="2.60.40.1120">
    <property type="entry name" value="Carboxypeptidase-like, regulatory domain"/>
    <property type="match status" value="1"/>
</dbReference>
<dbReference type="EMBL" id="VGJJ01000016">
    <property type="protein sequence ID" value="MBM3282222.1"/>
    <property type="molecule type" value="Genomic_DNA"/>
</dbReference>
<sequence>MGLTEFYHGIEDKYYAGLDWLDKHGIPVYSVVDAIEAQNIPSFPIAALVTLLVIGGLWVFLSPALLGGNATLNVLVQDDTQTPLKGIAVQLTGEKLSGDALSKRLTDEKGRVTFTNLPIGESITIQANNDAYAISDLRVVLDQGNNDKKLTATEIAVTKSISLQLYKVNSTETFSESIPLSFSCSGDAYTKTSTVAGGQITLDVPPACGTLSVVSLDSTLTLQGSVIDVDDANPRVYVNAQPSGSGVLRATLLNESGNGIAGLTTMLKSKFGDVIATKFSDASGFVEFTNLAADTYTIFVQSDGMHAELDSGSIEVNDNQTADKTFTIPLASVGEVRLQFIDEGNLSPVGNAKVTLSRGNQLISTKTTNEGGQVTFSVSSPNSLTVGVDHPSYLVRAGISVSVSSAGYTSIPLAKATLQNSQIVTVKVLDELNQPVENAYVALKKSPSGASIGTNKITGASGTVQFTSLEEGTYFASAYKPGFSDQIKSDLFTVRARENVESTIKLVIGTGTIGFSVKDTSGQPLAGATIQAVDGITHNEVGNELATNVDGTTELTLRADRYVYFVIDEPNHLPYVTLPIQVKKGITQNVSVEMVKDISKLEIKTLSTSVNGKPILEESGLAPGQTYTIRFALMVPRNTAYTETGVHVRTGNANEGQTNPIENDAWYIRDVRGAFSKIQKGTTYTPPTGLGIDSQHVTSADAKWANLTFNPSHEGLTIVEVDVTVKDTAIQGADLPLYYRAWGKTGSYVRFPVDAVLGGSESVSQKQGLYANANVKLYSTGAGTHVCTNDFCLGLVGEDLTNGLQMSLVDDFEVDISSKQKLLFTFTSVSDAVFADTSLILQSSTGSATLTNYDVTNAVGAKKTGVVSGNKVEIPIGTIQKNNVVFGFVNLDASKEGTSRVKFSLVSNKKEVYARELLVKVNAAG</sequence>
<comment type="similarity">
    <text evidence="1">Belongs to the serine-aspartate repeat-containing protein (SDr) family.</text>
</comment>
<proteinExistence type="inferred from homology"/>
<dbReference type="GO" id="GO:0030246">
    <property type="term" value="F:carbohydrate binding"/>
    <property type="evidence" value="ECO:0007669"/>
    <property type="project" value="InterPro"/>
</dbReference>
<evidence type="ECO:0000313" key="5">
    <source>
        <dbReference type="EMBL" id="MBM3282222.1"/>
    </source>
</evidence>
<gene>
    <name evidence="5" type="ORF">FJY86_02680</name>
</gene>
<dbReference type="Gene3D" id="2.60.40.10">
    <property type="entry name" value="Immunoglobulins"/>
    <property type="match status" value="2"/>
</dbReference>
<evidence type="ECO:0008006" key="7">
    <source>
        <dbReference type="Google" id="ProtNLM"/>
    </source>
</evidence>
<keyword evidence="4" id="KW-0812">Transmembrane</keyword>
<dbReference type="PANTHER" id="PTHR36108:SF13">
    <property type="entry name" value="COLOSSIN-B-RELATED"/>
    <property type="match status" value="1"/>
</dbReference>
<keyword evidence="2" id="KW-0964">Secreted</keyword>
<reference evidence="5" key="1">
    <citation type="submission" date="2019-03" db="EMBL/GenBank/DDBJ databases">
        <title>Lake Tanganyika Metagenome-Assembled Genomes (MAGs).</title>
        <authorList>
            <person name="Tran P."/>
        </authorList>
    </citation>
    <scope>NUCLEOTIDE SEQUENCE</scope>
    <source>
        <strain evidence="5">M_DeepCast_50m_m2_156</strain>
    </source>
</reference>
<evidence type="ECO:0000313" key="6">
    <source>
        <dbReference type="Proteomes" id="UP000774699"/>
    </source>
</evidence>
<dbReference type="AlphaFoldDB" id="A0A8T4C6N6"/>
<protein>
    <recommendedName>
        <fullName evidence="7">Carboxypeptidase regulatory-like domain-containing protein</fullName>
    </recommendedName>
</protein>